<name>A0ACD5IL68_9PROT</name>
<sequence>MNTRSFQRIDVHQARELLQRPDTVLLDCRHPSDFRAGHIAGASPLGDYNADDYVLNMAKHRPVLIYCYHGNASQMRAQLFADFGFAEVYSLDGGYEAWRKVHAPANPPLTEALQCWLTAQEFPAADIHARTRDGVTPLMRAAGEGDPARVAELLAAGADPHQRNNDGNQALWFACVSENLDTLDLLVAVGAHLNHQNDNGATCLMYAASAGKTAVVERLLAFGADRSLLSLDDFTALDMVANLECLNLLRETPRRIKAPPEQASLLLYRVTDAVLAIT</sequence>
<organism evidence="1 2">
    <name type="scientific">Acidithiobacillus ferruginosus</name>
    <dbReference type="NCBI Taxonomy" id="3063951"/>
    <lineage>
        <taxon>Bacteria</taxon>
        <taxon>Pseudomonadati</taxon>
        <taxon>Pseudomonadota</taxon>
        <taxon>Acidithiobacillia</taxon>
        <taxon>Acidithiobacillales</taxon>
        <taxon>Acidithiobacillaceae</taxon>
        <taxon>Acidithiobacillus</taxon>
    </lineage>
</organism>
<dbReference type="Proteomes" id="UP001196097">
    <property type="component" value="Chromosome"/>
</dbReference>
<keyword evidence="2" id="KW-1185">Reference proteome</keyword>
<reference evidence="1 2" key="1">
    <citation type="journal article" date="2021" name="ISME J.">
        <title>Genomic evolution of the class Acidithiobacillia: deep-branching Proteobacteria living in extreme acidic conditions.</title>
        <authorList>
            <person name="Moya-Beltran A."/>
            <person name="Beard S."/>
            <person name="Rojas-Villalobos C."/>
            <person name="Issotta F."/>
            <person name="Gallardo Y."/>
            <person name="Ulloa R."/>
            <person name="Giaveno A."/>
            <person name="Degli Esposti M."/>
            <person name="Johnson D.B."/>
            <person name="Quatrini R."/>
        </authorList>
    </citation>
    <scope>NUCLEOTIDE SEQUENCE [LARGE SCALE GENOMIC DNA]</scope>
    <source>
        <strain evidence="1 2">CF3</strain>
    </source>
</reference>
<protein>
    <submittedName>
        <fullName evidence="1">Ankyrin repeat domain-containing protein</fullName>
    </submittedName>
</protein>
<evidence type="ECO:0000313" key="2">
    <source>
        <dbReference type="Proteomes" id="UP001196097"/>
    </source>
</evidence>
<accession>A0ACD5IL68</accession>
<evidence type="ECO:0000313" key="1">
    <source>
        <dbReference type="EMBL" id="XRP74340.1"/>
    </source>
</evidence>
<gene>
    <name evidence="1" type="ORF">HF292_006775</name>
</gene>
<dbReference type="EMBL" id="CP130946">
    <property type="protein sequence ID" value="XRP74340.1"/>
    <property type="molecule type" value="Genomic_DNA"/>
</dbReference>
<proteinExistence type="predicted"/>